<gene>
    <name evidence="1" type="ORF">E2562_020710</name>
</gene>
<proteinExistence type="predicted"/>
<keyword evidence="2" id="KW-1185">Reference proteome</keyword>
<dbReference type="PANTHER" id="PTHR33087:SF21">
    <property type="entry name" value="OS03G0782100 PROTEIN"/>
    <property type="match status" value="1"/>
</dbReference>
<dbReference type="Proteomes" id="UP000479710">
    <property type="component" value="Unassembled WGS sequence"/>
</dbReference>
<dbReference type="AlphaFoldDB" id="A0A6G1EN22"/>
<evidence type="ECO:0008006" key="3">
    <source>
        <dbReference type="Google" id="ProtNLM"/>
    </source>
</evidence>
<comment type="caution">
    <text evidence="1">The sequence shown here is derived from an EMBL/GenBank/DDBJ whole genome shotgun (WGS) entry which is preliminary data.</text>
</comment>
<organism evidence="1 2">
    <name type="scientific">Oryza meyeriana var. granulata</name>
    <dbReference type="NCBI Taxonomy" id="110450"/>
    <lineage>
        <taxon>Eukaryota</taxon>
        <taxon>Viridiplantae</taxon>
        <taxon>Streptophyta</taxon>
        <taxon>Embryophyta</taxon>
        <taxon>Tracheophyta</taxon>
        <taxon>Spermatophyta</taxon>
        <taxon>Magnoliopsida</taxon>
        <taxon>Liliopsida</taxon>
        <taxon>Poales</taxon>
        <taxon>Poaceae</taxon>
        <taxon>BOP clade</taxon>
        <taxon>Oryzoideae</taxon>
        <taxon>Oryzeae</taxon>
        <taxon>Oryzinae</taxon>
        <taxon>Oryza</taxon>
        <taxon>Oryza meyeriana</taxon>
    </lineage>
</organism>
<name>A0A6G1EN22_9ORYZ</name>
<evidence type="ECO:0000313" key="1">
    <source>
        <dbReference type="EMBL" id="KAF0926028.1"/>
    </source>
</evidence>
<dbReference type="OrthoDB" id="695830at2759"/>
<dbReference type="InterPro" id="IPR053253">
    <property type="entry name" value="Sex_diff_modulator"/>
</dbReference>
<sequence length="184" mass="21364">MSEFMEHELERLSYHGVLISAVGIPLTQLRVTHHHPKDFFAYFNFTKQRTAAVRRGYIVVDGVRYTIAMWSADMHVHHPTWGYRVRLYLEGVLQYAWNKDALDQILGDICLFDRIEEEMVQCQNTAIFVCWMWMWNLDLLPQMKLSTFFPLGAGRVTSGVTPPMPDEIAPPPEGRMVNVLIHLD</sequence>
<reference evidence="1 2" key="1">
    <citation type="submission" date="2019-11" db="EMBL/GenBank/DDBJ databases">
        <title>Whole genome sequence of Oryza granulata.</title>
        <authorList>
            <person name="Li W."/>
        </authorList>
    </citation>
    <scope>NUCLEOTIDE SEQUENCE [LARGE SCALE GENOMIC DNA]</scope>
    <source>
        <strain evidence="2">cv. Menghai</strain>
        <tissue evidence="1">Leaf</tissue>
    </source>
</reference>
<dbReference type="PANTHER" id="PTHR33087">
    <property type="entry name" value="OS07G0539200 PROTEIN"/>
    <property type="match status" value="1"/>
</dbReference>
<protein>
    <recommendedName>
        <fullName evidence="3">DUF4283 domain-containing protein</fullName>
    </recommendedName>
</protein>
<dbReference type="EMBL" id="SPHZ02000003">
    <property type="protein sequence ID" value="KAF0926028.1"/>
    <property type="molecule type" value="Genomic_DNA"/>
</dbReference>
<evidence type="ECO:0000313" key="2">
    <source>
        <dbReference type="Proteomes" id="UP000479710"/>
    </source>
</evidence>
<accession>A0A6G1EN22</accession>